<sequence length="129" mass="14193">MVAACCAEGEIEMVGLEERRFNDSASNLKIGKIKTMLVLEYEVCRVIALQWTGGPRSFFELLSKFIAKEAVIPDALILVSVLGASAFHVQAALGPGTQAHSCVFRIGVQMDIKMMKVGCHMQPMRKFCQ</sequence>
<dbReference type="AlphaFoldDB" id="A0A8X7Z7M4"/>
<name>A0A8X7Z7M4_POPTO</name>
<dbReference type="Proteomes" id="UP000886885">
    <property type="component" value="Chromosome 9A"/>
</dbReference>
<evidence type="ECO:0000313" key="2">
    <source>
        <dbReference type="Proteomes" id="UP000886885"/>
    </source>
</evidence>
<gene>
    <name evidence="1" type="ORF">POTOM_033282</name>
</gene>
<reference evidence="1" key="1">
    <citation type="journal article" date="2020" name="bioRxiv">
        <title>Hybrid origin of Populus tomentosa Carr. identified through genome sequencing and phylogenomic analysis.</title>
        <authorList>
            <person name="An X."/>
            <person name="Gao K."/>
            <person name="Chen Z."/>
            <person name="Li J."/>
            <person name="Yang X."/>
            <person name="Yang X."/>
            <person name="Zhou J."/>
            <person name="Guo T."/>
            <person name="Zhao T."/>
            <person name="Huang S."/>
            <person name="Miao D."/>
            <person name="Khan W.U."/>
            <person name="Rao P."/>
            <person name="Ye M."/>
            <person name="Lei B."/>
            <person name="Liao W."/>
            <person name="Wang J."/>
            <person name="Ji L."/>
            <person name="Li Y."/>
            <person name="Guo B."/>
            <person name="Mustafa N.S."/>
            <person name="Li S."/>
            <person name="Yun Q."/>
            <person name="Keller S.R."/>
            <person name="Mao J."/>
            <person name="Zhang R."/>
            <person name="Strauss S.H."/>
        </authorList>
    </citation>
    <scope>NUCLEOTIDE SEQUENCE</scope>
    <source>
        <strain evidence="1">GM15</strain>
        <tissue evidence="1">Leaf</tissue>
    </source>
</reference>
<evidence type="ECO:0000313" key="1">
    <source>
        <dbReference type="EMBL" id="KAG6762762.1"/>
    </source>
</evidence>
<dbReference type="EMBL" id="JAAWWB010000017">
    <property type="protein sequence ID" value="KAG6762762.1"/>
    <property type="molecule type" value="Genomic_DNA"/>
</dbReference>
<comment type="caution">
    <text evidence="1">The sequence shown here is derived from an EMBL/GenBank/DDBJ whole genome shotgun (WGS) entry which is preliminary data.</text>
</comment>
<proteinExistence type="predicted"/>
<organism evidence="1 2">
    <name type="scientific">Populus tomentosa</name>
    <name type="common">Chinese white poplar</name>
    <dbReference type="NCBI Taxonomy" id="118781"/>
    <lineage>
        <taxon>Eukaryota</taxon>
        <taxon>Viridiplantae</taxon>
        <taxon>Streptophyta</taxon>
        <taxon>Embryophyta</taxon>
        <taxon>Tracheophyta</taxon>
        <taxon>Spermatophyta</taxon>
        <taxon>Magnoliopsida</taxon>
        <taxon>eudicotyledons</taxon>
        <taxon>Gunneridae</taxon>
        <taxon>Pentapetalae</taxon>
        <taxon>rosids</taxon>
        <taxon>fabids</taxon>
        <taxon>Malpighiales</taxon>
        <taxon>Salicaceae</taxon>
        <taxon>Saliceae</taxon>
        <taxon>Populus</taxon>
    </lineage>
</organism>
<keyword evidence="2" id="KW-1185">Reference proteome</keyword>
<protein>
    <submittedName>
        <fullName evidence="1">Uncharacterized protein</fullName>
    </submittedName>
</protein>
<accession>A0A8X7Z7M4</accession>